<comment type="subcellular location">
    <subcellularLocation>
        <location evidence="1">Cell membrane</location>
        <topology evidence="1">Single-pass membrane protein</topology>
    </subcellularLocation>
</comment>
<evidence type="ECO:0000313" key="18">
    <source>
        <dbReference type="Proteomes" id="UP000700334"/>
    </source>
</evidence>
<dbReference type="FunFam" id="2.170.300.10:FF:000025">
    <property type="entry name" value="Platelet endothelial aggregation receptor 1"/>
    <property type="match status" value="1"/>
</dbReference>
<keyword evidence="8 14" id="KW-0472">Membrane</keyword>
<evidence type="ECO:0000256" key="7">
    <source>
        <dbReference type="ARBA" id="ARBA00022989"/>
    </source>
</evidence>
<feature type="domain" description="EGF-like" evidence="15">
    <location>
        <begin position="556"/>
        <end position="591"/>
    </location>
</feature>
<feature type="region of interest" description="Disordered" evidence="13">
    <location>
        <begin position="1130"/>
        <end position="1238"/>
    </location>
</feature>
<feature type="compositionally biased region" description="Basic and acidic residues" evidence="13">
    <location>
        <begin position="125"/>
        <end position="141"/>
    </location>
</feature>
<feature type="domain" description="EGF-like" evidence="15">
    <location>
        <begin position="733"/>
        <end position="763"/>
    </location>
</feature>
<dbReference type="AlphaFoldDB" id="A0A8J6AJ91"/>
<dbReference type="OrthoDB" id="10268124at2759"/>
<dbReference type="InterPro" id="IPR052485">
    <property type="entry name" value="MEGF_diff_regulators"/>
</dbReference>
<evidence type="ECO:0000256" key="10">
    <source>
        <dbReference type="ARBA" id="ARBA00023180"/>
    </source>
</evidence>
<dbReference type="EMBL" id="JAGFMF010011585">
    <property type="protein sequence ID" value="KAG8520022.1"/>
    <property type="molecule type" value="Genomic_DNA"/>
</dbReference>
<keyword evidence="10" id="KW-0325">Glycoprotein</keyword>
<dbReference type="InterPro" id="IPR057138">
    <property type="entry name" value="EGF_PEAR1L-like"/>
</dbReference>
<evidence type="ECO:0000256" key="13">
    <source>
        <dbReference type="SAM" id="MobiDB-lite"/>
    </source>
</evidence>
<feature type="disulfide bond" evidence="12">
    <location>
        <begin position="449"/>
        <end position="458"/>
    </location>
</feature>
<feature type="non-terminal residue" evidence="17">
    <location>
        <position position="1238"/>
    </location>
</feature>
<organism evidence="17 18">
    <name type="scientific">Galemys pyrenaicus</name>
    <name type="common">Iberian desman</name>
    <name type="synonym">Pyrenean desman</name>
    <dbReference type="NCBI Taxonomy" id="202257"/>
    <lineage>
        <taxon>Eukaryota</taxon>
        <taxon>Metazoa</taxon>
        <taxon>Chordata</taxon>
        <taxon>Craniata</taxon>
        <taxon>Vertebrata</taxon>
        <taxon>Euteleostomi</taxon>
        <taxon>Mammalia</taxon>
        <taxon>Eutheria</taxon>
        <taxon>Laurasiatheria</taxon>
        <taxon>Eulipotyphla</taxon>
        <taxon>Talpidae</taxon>
        <taxon>Galemys</taxon>
    </lineage>
</organism>
<evidence type="ECO:0000256" key="2">
    <source>
        <dbReference type="ARBA" id="ARBA00022475"/>
    </source>
</evidence>
<keyword evidence="18" id="KW-1185">Reference proteome</keyword>
<evidence type="ECO:0000259" key="16">
    <source>
        <dbReference type="PROSITE" id="PS51041"/>
    </source>
</evidence>
<dbReference type="InterPro" id="IPR002049">
    <property type="entry name" value="LE_dom"/>
</dbReference>
<accession>A0A8J6AJ91</accession>
<dbReference type="PROSITE" id="PS00022">
    <property type="entry name" value="EGF_1"/>
    <property type="match status" value="7"/>
</dbReference>
<comment type="caution">
    <text evidence="12">Lacks conserved residue(s) required for the propagation of feature annotation.</text>
</comment>
<dbReference type="PANTHER" id="PTHR24052:SF12">
    <property type="entry name" value="PLATELET ENDOTHELIAL AGGREGATION RECEPTOR 1"/>
    <property type="match status" value="1"/>
</dbReference>
<proteinExistence type="inferred from homology"/>
<keyword evidence="4 14" id="KW-0812">Transmembrane</keyword>
<keyword evidence="7 14" id="KW-1133">Transmembrane helix</keyword>
<evidence type="ECO:0000259" key="15">
    <source>
        <dbReference type="PROSITE" id="PS50026"/>
    </source>
</evidence>
<feature type="domain" description="EGF-like" evidence="15">
    <location>
        <begin position="424"/>
        <end position="459"/>
    </location>
</feature>
<keyword evidence="6" id="KW-0677">Repeat</keyword>
<feature type="compositionally biased region" description="Polar residues" evidence="13">
    <location>
        <begin position="1089"/>
        <end position="1098"/>
    </location>
</feature>
<evidence type="ECO:0000256" key="4">
    <source>
        <dbReference type="ARBA" id="ARBA00022692"/>
    </source>
</evidence>
<keyword evidence="9 12" id="KW-1015">Disulfide bond</keyword>
<dbReference type="Pfam" id="PF23301">
    <property type="entry name" value="EGF_PEAR1L"/>
    <property type="match status" value="1"/>
</dbReference>
<feature type="compositionally biased region" description="Basic and acidic residues" evidence="13">
    <location>
        <begin position="1055"/>
        <end position="1073"/>
    </location>
</feature>
<evidence type="ECO:0000256" key="11">
    <source>
        <dbReference type="ARBA" id="ARBA00038377"/>
    </source>
</evidence>
<evidence type="ECO:0000256" key="14">
    <source>
        <dbReference type="SAM" id="Phobius"/>
    </source>
</evidence>
<dbReference type="FunFam" id="2.170.300.10:FF:000021">
    <property type="entry name" value="Platelet endothelial aggregation receptor 1"/>
    <property type="match status" value="1"/>
</dbReference>
<dbReference type="PROSITE" id="PS50026">
    <property type="entry name" value="EGF_3"/>
    <property type="match status" value="5"/>
</dbReference>
<keyword evidence="17" id="KW-0675">Receptor</keyword>
<dbReference type="CDD" id="cd00055">
    <property type="entry name" value="EGF_Lam"/>
    <property type="match status" value="2"/>
</dbReference>
<keyword evidence="2" id="KW-1003">Cell membrane</keyword>
<dbReference type="SMART" id="SM00180">
    <property type="entry name" value="EGF_Lam"/>
    <property type="match status" value="9"/>
</dbReference>
<dbReference type="PROSITE" id="PS01186">
    <property type="entry name" value="EGF_2"/>
    <property type="match status" value="2"/>
</dbReference>
<evidence type="ECO:0000256" key="3">
    <source>
        <dbReference type="ARBA" id="ARBA00022536"/>
    </source>
</evidence>
<dbReference type="FunFam" id="2.170.300.10:FF:000002">
    <property type="entry name" value="Multiple epidermal growth factor-like domains 10"/>
    <property type="match status" value="1"/>
</dbReference>
<feature type="transmembrane region" description="Helical" evidence="14">
    <location>
        <begin position="953"/>
        <end position="976"/>
    </location>
</feature>
<dbReference type="PRINTS" id="PR00011">
    <property type="entry name" value="EGFLAMININ"/>
</dbReference>
<feature type="domain" description="EMI" evidence="16">
    <location>
        <begin position="184"/>
        <end position="258"/>
    </location>
</feature>
<evidence type="ECO:0000256" key="1">
    <source>
        <dbReference type="ARBA" id="ARBA00004162"/>
    </source>
</evidence>
<comment type="similarity">
    <text evidence="11">Belongs to the MEGF family.</text>
</comment>
<gene>
    <name evidence="17" type="ORF">J0S82_016830</name>
</gene>
<name>A0A8J6AJ91_GALPY</name>
<evidence type="ECO:0000256" key="12">
    <source>
        <dbReference type="PROSITE-ProRule" id="PRU00076"/>
    </source>
</evidence>
<feature type="domain" description="EGF-like" evidence="15">
    <location>
        <begin position="381"/>
        <end position="416"/>
    </location>
</feature>
<dbReference type="Pfam" id="PF00053">
    <property type="entry name" value="EGF_laminin"/>
    <property type="match status" value="4"/>
</dbReference>
<feature type="region of interest" description="Disordered" evidence="13">
    <location>
        <begin position="1047"/>
        <end position="1107"/>
    </location>
</feature>
<dbReference type="PANTHER" id="PTHR24052">
    <property type="entry name" value="DELTA-RELATED"/>
    <property type="match status" value="1"/>
</dbReference>
<dbReference type="Proteomes" id="UP000700334">
    <property type="component" value="Unassembled WGS sequence"/>
</dbReference>
<dbReference type="InterPro" id="IPR011489">
    <property type="entry name" value="EMI_domain"/>
</dbReference>
<dbReference type="FunFam" id="2.170.300.10:FF:000007">
    <property type="entry name" value="multiple epidermal growth factor-like domains protein 10"/>
    <property type="match status" value="1"/>
</dbReference>
<dbReference type="Gene3D" id="2.170.300.10">
    <property type="entry name" value="Tie2 ligand-binding domain superfamily"/>
    <property type="match status" value="5"/>
</dbReference>
<evidence type="ECO:0000256" key="9">
    <source>
        <dbReference type="ARBA" id="ARBA00023157"/>
    </source>
</evidence>
<comment type="caution">
    <text evidence="17">The sequence shown here is derived from an EMBL/GenBank/DDBJ whole genome shotgun (WGS) entry which is preliminary data.</text>
</comment>
<feature type="domain" description="EGF-like" evidence="15">
    <location>
        <begin position="771"/>
        <end position="805"/>
    </location>
</feature>
<dbReference type="PROSITE" id="PS51041">
    <property type="entry name" value="EMI"/>
    <property type="match status" value="1"/>
</dbReference>
<feature type="disulfide bond" evidence="12">
    <location>
        <begin position="753"/>
        <end position="762"/>
    </location>
</feature>
<sequence>PLAHTQASCPSIRQACLACQRLGLLAVGGASRMCVRVRTQRERPEVSGAGSPWLEGEGRKLPTPMPCSVLRSAVPAMATPLCSLLLLALGLVLARTLNPSDPNTCSVWEREAGCGTECRAGAGHCEEDRPAQESKGHRVGEQDPGPQGGIWPYLGPDVTSSPYPSRKGRREELQIQQGLWLQRCSLPCSFTTTVKESQSRPFSLLPSEPCNRPWENPHSCPRPTVVYRTVYRQVVKTDHRRRLQCCRGFYESSGACVPLCAQECVHGRCVAPNRCQCEQDWRGEDCSSACAPGVWGPQCDKPCNCGHGSSCDPKTGACSCPAGLQPPNCLQSCPPGHYGPDCQFSCQCQGAPCDPQTGACFCPPDRTGPSSCEVTCHPGTEGFFCNHTHPCHNGGVFQARQGSCSCPPGWMGTICSLPCPEGFHGRNCSLECRCHNGGLCDRFTGQCLCAPGYAGDRCREECPVGHFGQDCAETCDCAPGARCFAANGACLCEHGFTGDRCTERLCPDGLYGLSCQAPCTCDPAHSVSCHPMSGECSCLPGWAGLHCNESCPQNTHGPGCQEHCLCLHGGVCQADSGLCRCAPGYTGPHCASLCPPDTYGVNCSARCSCENALACSPIDGSCVCKEGWQRGNCSVPCPPGSWGFGCNASCQCANEAACSPQTGACTCTPGWHGAHCQLPCPKGQFGEGCASRCDCDHSDGCDPVHGHCRCQAGWMGTRCHLPCPEGFWGPDCSNTCTCKNGGTCIPENGNCVCAPGFRGPSCQRPCQPGRYGKRCVPCKCANHSSCHPSDGTCYCLAGWTGPDCSQRTQMMSLLQRAPQDTGEPTVPSPASVIMAEPATPRMEAVSALQVGPGTSAWKVPTEGELHALAPSKVETGFRVALTLACLFGSLPGCALGMFGANCSQLCQCGPGEKCHPETGACVCPPGHSGAPCRIGSQEPFTMMPTSPVAYNPLGAVIGIAVLGSLVVALVALFIGYRHWQKGKEHQHLAVAYSSGRLDGSEYVMPDVPPSYSHYYSNPSYHTLSQCSPNPPPPNKLPSSQLFASLQAAERPGGAHGHDNHATLPADWKHRRDLPPGPLDRGSGRLDRSYSCSYSNSNGPGPYYSKGPVSEEGLGASMASLSSENPYATIRDLPSLLGNPRESSYVEMKGPPSGSLPRQAPQFRDSQRQRHPQPQRDSGTYEQPNPLFHDRDSVGSQPPLPPGLPPGHYDSPKNSHIPGHYDLPPVRHPPSPPLRRQDR</sequence>
<keyword evidence="3 12" id="KW-0245">EGF-like domain</keyword>
<reference evidence="17" key="1">
    <citation type="journal article" date="2021" name="Evol. Appl.">
        <title>The genome of the Pyrenean desman and the effects of bottlenecks and inbreeding on the genomic landscape of an endangered species.</title>
        <authorList>
            <person name="Escoda L."/>
            <person name="Castresana J."/>
        </authorList>
    </citation>
    <scope>NUCLEOTIDE SEQUENCE</scope>
    <source>
        <strain evidence="17">IBE-C5619</strain>
    </source>
</reference>
<evidence type="ECO:0000256" key="5">
    <source>
        <dbReference type="ARBA" id="ARBA00022729"/>
    </source>
</evidence>
<evidence type="ECO:0000256" key="6">
    <source>
        <dbReference type="ARBA" id="ARBA00022737"/>
    </source>
</evidence>
<feature type="region of interest" description="Disordered" evidence="13">
    <location>
        <begin position="125"/>
        <end position="156"/>
    </location>
</feature>
<keyword evidence="5" id="KW-0732">Signal</keyword>
<feature type="disulfide bond" evidence="12">
    <location>
        <begin position="795"/>
        <end position="804"/>
    </location>
</feature>
<feature type="disulfide bond" evidence="12">
    <location>
        <begin position="581"/>
        <end position="590"/>
    </location>
</feature>
<evidence type="ECO:0000256" key="8">
    <source>
        <dbReference type="ARBA" id="ARBA00023136"/>
    </source>
</evidence>
<dbReference type="GO" id="GO:0005886">
    <property type="term" value="C:plasma membrane"/>
    <property type="evidence" value="ECO:0007669"/>
    <property type="project" value="UniProtKB-SubCell"/>
</dbReference>
<feature type="disulfide bond" evidence="12">
    <location>
        <begin position="406"/>
        <end position="415"/>
    </location>
</feature>
<dbReference type="InterPro" id="IPR000742">
    <property type="entry name" value="EGF"/>
</dbReference>
<protein>
    <submittedName>
        <fullName evidence="17">Platelet endothelial aggregation receptor 1</fullName>
    </submittedName>
</protein>
<evidence type="ECO:0000313" key="17">
    <source>
        <dbReference type="EMBL" id="KAG8520022.1"/>
    </source>
</evidence>
<dbReference type="SMART" id="SM00181">
    <property type="entry name" value="EGF"/>
    <property type="match status" value="14"/>
</dbReference>